<organism evidence="2 3">
    <name type="scientific">Actinacidiphila cocklensis</name>
    <dbReference type="NCBI Taxonomy" id="887465"/>
    <lineage>
        <taxon>Bacteria</taxon>
        <taxon>Bacillati</taxon>
        <taxon>Actinomycetota</taxon>
        <taxon>Actinomycetes</taxon>
        <taxon>Kitasatosporales</taxon>
        <taxon>Streptomycetaceae</taxon>
        <taxon>Actinacidiphila</taxon>
    </lineage>
</organism>
<evidence type="ECO:0000256" key="1">
    <source>
        <dbReference type="SAM" id="MobiDB-lite"/>
    </source>
</evidence>
<protein>
    <submittedName>
        <fullName evidence="2">Uncharacterized protein</fullName>
    </submittedName>
</protein>
<dbReference type="EMBL" id="CAJSLV010000042">
    <property type="protein sequence ID" value="CAG6391911.1"/>
    <property type="molecule type" value="Genomic_DNA"/>
</dbReference>
<dbReference type="Proteomes" id="UP001152519">
    <property type="component" value="Unassembled WGS sequence"/>
</dbReference>
<accession>A0A9W4DQY2</accession>
<proteinExistence type="predicted"/>
<evidence type="ECO:0000313" key="2">
    <source>
        <dbReference type="EMBL" id="CAG6391911.1"/>
    </source>
</evidence>
<gene>
    <name evidence="2" type="ORF">SCOCK_140109</name>
</gene>
<comment type="caution">
    <text evidence="2">The sequence shown here is derived from an EMBL/GenBank/DDBJ whole genome shotgun (WGS) entry which is preliminary data.</text>
</comment>
<feature type="compositionally biased region" description="Low complexity" evidence="1">
    <location>
        <begin position="113"/>
        <end position="132"/>
    </location>
</feature>
<reference evidence="2" key="1">
    <citation type="submission" date="2021-05" db="EMBL/GenBank/DDBJ databases">
        <authorList>
            <person name="Arsene-Ploetze F."/>
        </authorList>
    </citation>
    <scope>NUCLEOTIDE SEQUENCE</scope>
    <source>
        <strain evidence="2">DSM 42138</strain>
    </source>
</reference>
<evidence type="ECO:0000313" key="3">
    <source>
        <dbReference type="Proteomes" id="UP001152519"/>
    </source>
</evidence>
<dbReference type="AlphaFoldDB" id="A0A9W4DQY2"/>
<keyword evidence="3" id="KW-1185">Reference proteome</keyword>
<name>A0A9W4DQY2_9ACTN</name>
<sequence>MTTCCPAFGPSRAADGIVSAMTIERGVRPATLALAGPPPVSAVPDAGGGGPGDGYERLEGCGAAFRRADRDDLMHAATRTAAPRWSAPGRATGRTAFWARTASCSPSTTSRTPLPACARRGAGPGPAACAAGPGPPGPLRAGRPWCSARRHP</sequence>
<feature type="region of interest" description="Disordered" evidence="1">
    <location>
        <begin position="104"/>
        <end position="152"/>
    </location>
</feature>